<reference evidence="1 2" key="2">
    <citation type="journal article" date="2012" name="Stand. Genomic Sci.">
        <title>Complete Genome Sequence of Clostridium clariflavum DSM 19732.</title>
        <authorList>
            <person name="Izquierdo J.A."/>
            <person name="Goodwin L."/>
            <person name="Davenport K.W."/>
            <person name="Teshima H."/>
            <person name="Bruce D."/>
            <person name="Detter C."/>
            <person name="Tapia R."/>
            <person name="Han S."/>
            <person name="Land M."/>
            <person name="Hauser L."/>
            <person name="Jeffries C.D."/>
            <person name="Han J."/>
            <person name="Pitluck S."/>
            <person name="Nolan M."/>
            <person name="Chen A."/>
            <person name="Huntemann M."/>
            <person name="Mavromatis K."/>
            <person name="Mikhailova N."/>
            <person name="Liolios K."/>
            <person name="Woyke T."/>
            <person name="Lynd L.R."/>
        </authorList>
    </citation>
    <scope>NUCLEOTIDE SEQUENCE [LARGE SCALE GENOMIC DNA]</scope>
    <source>
        <strain evidence="2">DSM 19732 / NBRC 101661 / EBR45</strain>
    </source>
</reference>
<accession>G8LV26</accession>
<organism evidence="1 2">
    <name type="scientific">Acetivibrio clariflavus (strain DSM 19732 / NBRC 101661 / EBR45)</name>
    <name type="common">Clostridium clariflavum</name>
    <dbReference type="NCBI Taxonomy" id="720554"/>
    <lineage>
        <taxon>Bacteria</taxon>
        <taxon>Bacillati</taxon>
        <taxon>Bacillota</taxon>
        <taxon>Clostridia</taxon>
        <taxon>Eubacteriales</taxon>
        <taxon>Oscillospiraceae</taxon>
        <taxon>Acetivibrio</taxon>
    </lineage>
</organism>
<dbReference type="Proteomes" id="UP000005435">
    <property type="component" value="Chromosome"/>
</dbReference>
<protein>
    <submittedName>
        <fullName evidence="1">Uncharacterized protein</fullName>
    </submittedName>
</protein>
<reference evidence="2" key="1">
    <citation type="submission" date="2011-12" db="EMBL/GenBank/DDBJ databases">
        <title>Complete sequence of Clostridium clariflavum DSM 19732.</title>
        <authorList>
            <consortium name="US DOE Joint Genome Institute"/>
            <person name="Lucas S."/>
            <person name="Han J."/>
            <person name="Lapidus A."/>
            <person name="Cheng J.-F."/>
            <person name="Goodwin L."/>
            <person name="Pitluck S."/>
            <person name="Peters L."/>
            <person name="Teshima H."/>
            <person name="Detter J.C."/>
            <person name="Han C."/>
            <person name="Tapia R."/>
            <person name="Land M."/>
            <person name="Hauser L."/>
            <person name="Kyrpides N."/>
            <person name="Ivanova N."/>
            <person name="Pagani I."/>
            <person name="Kitzmiller T."/>
            <person name="Lynd L."/>
            <person name="Izquierdo J."/>
            <person name="Woyke T."/>
        </authorList>
    </citation>
    <scope>NUCLEOTIDE SEQUENCE [LARGE SCALE GENOMIC DNA]</scope>
    <source>
        <strain evidence="2">DSM 19732 / NBRC 101661 / EBR45</strain>
    </source>
</reference>
<proteinExistence type="predicted"/>
<evidence type="ECO:0000313" key="2">
    <source>
        <dbReference type="Proteomes" id="UP000005435"/>
    </source>
</evidence>
<dbReference type="HOGENOM" id="CLU_818118_0_0_9"/>
<dbReference type="EMBL" id="CP003065">
    <property type="protein sequence ID" value="AEV69603.1"/>
    <property type="molecule type" value="Genomic_DNA"/>
</dbReference>
<evidence type="ECO:0000313" key="1">
    <source>
        <dbReference type="EMBL" id="AEV69603.1"/>
    </source>
</evidence>
<dbReference type="AlphaFoldDB" id="G8LV26"/>
<dbReference type="KEGG" id="ccl:Clocl_3074"/>
<sequence length="339" mass="38574" precursor="true">MVITNMKKCLSTLVFLIAIIFCFYALPQFFAKPQNENYFDISVVGSYSKKLEHNGLVSLPPKGELKGYGIRIFGIDGVILNSIETSNDKLECYVSVANINNYTDESALAIFIDGIIQNFSVDGMKLGNYIYFFDMPEHSIRNIPISIEKALIEDKSEHNITFVYINKCQETPQSGICDSFFIAPLSIPLKINDGFNYSYEDKSKTIISDTDKKDVPMFDEEILVSIADIDSKIDLTAQNNLNIPFDEYIRIRVDAHDISENIYKTYIFANGNPLILENQKMYLRWASTPDKIMSYELSINSLENSIRPGSYSLFTISVPEDINKFKGAFESRKFLLNVK</sequence>
<dbReference type="RefSeq" id="WP_014256148.1">
    <property type="nucleotide sequence ID" value="NC_016627.1"/>
</dbReference>
<gene>
    <name evidence="1" type="ordered locus">Clocl_3074</name>
</gene>
<keyword evidence="2" id="KW-1185">Reference proteome</keyword>
<name>G8LV26_ACECE</name>